<keyword evidence="1" id="KW-0812">Transmembrane</keyword>
<feature type="transmembrane region" description="Helical" evidence="1">
    <location>
        <begin position="120"/>
        <end position="143"/>
    </location>
</feature>
<dbReference type="RefSeq" id="XP_021885915.1">
    <property type="nucleotide sequence ID" value="XM_022022611.1"/>
</dbReference>
<sequence>MMDAHAPKSPEILIKRRISSSAILTIPMSPPRLAQIWTRKYVQRLSIAIIPNTRKLHRPVEPLLLIAAYNLQIKTISMNVIMYAKSRKGLASFSFTNCCERVKKESSPKLDMNAWDAASLLFRLARLLALGAFAGFGGLLTMMKRKGKR</sequence>
<comment type="caution">
    <text evidence="2">The sequence shown here is derived from an EMBL/GenBank/DDBJ whole genome shotgun (WGS) entry which is preliminary data.</text>
</comment>
<dbReference type="EMBL" id="MCFF01000002">
    <property type="protein sequence ID" value="ORZ28230.1"/>
    <property type="molecule type" value="Genomic_DNA"/>
</dbReference>
<keyword evidence="1" id="KW-0472">Membrane</keyword>
<proteinExistence type="predicted"/>
<gene>
    <name evidence="2" type="ORF">BCR41DRAFT_344874</name>
</gene>
<evidence type="ECO:0000313" key="2">
    <source>
        <dbReference type="EMBL" id="ORZ28230.1"/>
    </source>
</evidence>
<reference evidence="2 3" key="1">
    <citation type="submission" date="2016-07" db="EMBL/GenBank/DDBJ databases">
        <title>Pervasive Adenine N6-methylation of Active Genes in Fungi.</title>
        <authorList>
            <consortium name="DOE Joint Genome Institute"/>
            <person name="Mondo S.J."/>
            <person name="Dannebaum R.O."/>
            <person name="Kuo R.C."/>
            <person name="Labutti K."/>
            <person name="Haridas S."/>
            <person name="Kuo A."/>
            <person name="Salamov A."/>
            <person name="Ahrendt S.R."/>
            <person name="Lipzen A."/>
            <person name="Sullivan W."/>
            <person name="Andreopoulos W.B."/>
            <person name="Clum A."/>
            <person name="Lindquist E."/>
            <person name="Daum C."/>
            <person name="Ramamoorthy G.K."/>
            <person name="Gryganskyi A."/>
            <person name="Culley D."/>
            <person name="Magnuson J.K."/>
            <person name="James T.Y."/>
            <person name="O'Malley M.A."/>
            <person name="Stajich J.E."/>
            <person name="Spatafora J.W."/>
            <person name="Visel A."/>
            <person name="Grigoriev I.V."/>
        </authorList>
    </citation>
    <scope>NUCLEOTIDE SEQUENCE [LARGE SCALE GENOMIC DNA]</scope>
    <source>
        <strain evidence="2 3">NRRL 3116</strain>
    </source>
</reference>
<dbReference type="Proteomes" id="UP000193648">
    <property type="component" value="Unassembled WGS sequence"/>
</dbReference>
<organism evidence="2 3">
    <name type="scientific">Lobosporangium transversale</name>
    <dbReference type="NCBI Taxonomy" id="64571"/>
    <lineage>
        <taxon>Eukaryota</taxon>
        <taxon>Fungi</taxon>
        <taxon>Fungi incertae sedis</taxon>
        <taxon>Mucoromycota</taxon>
        <taxon>Mortierellomycotina</taxon>
        <taxon>Mortierellomycetes</taxon>
        <taxon>Mortierellales</taxon>
        <taxon>Mortierellaceae</taxon>
        <taxon>Lobosporangium</taxon>
    </lineage>
</organism>
<name>A0A1Y2H101_9FUNG</name>
<keyword evidence="3" id="KW-1185">Reference proteome</keyword>
<dbReference type="GeneID" id="33564455"/>
<keyword evidence="1" id="KW-1133">Transmembrane helix</keyword>
<evidence type="ECO:0000313" key="3">
    <source>
        <dbReference type="Proteomes" id="UP000193648"/>
    </source>
</evidence>
<evidence type="ECO:0000256" key="1">
    <source>
        <dbReference type="SAM" id="Phobius"/>
    </source>
</evidence>
<dbReference type="AlphaFoldDB" id="A0A1Y2H101"/>
<protein>
    <submittedName>
        <fullName evidence="2">Uncharacterized protein</fullName>
    </submittedName>
</protein>
<accession>A0A1Y2H101</accession>
<feature type="transmembrane region" description="Helical" evidence="1">
    <location>
        <begin position="63"/>
        <end position="84"/>
    </location>
</feature>
<dbReference type="InParanoid" id="A0A1Y2H101"/>